<protein>
    <submittedName>
        <fullName evidence="1">Uncharacterized protein</fullName>
    </submittedName>
</protein>
<reference evidence="1 2" key="1">
    <citation type="submission" date="2020-03" db="EMBL/GenBank/DDBJ databases">
        <title>Complete Genome Sequence of Halomonas hydrothermalis Strain Slthf2, Halophilic Bacterium Isolated from Deep-Sea Hydrothermal-Vent Environments.</title>
        <authorList>
            <person name="Takeyama N."/>
            <person name="Huang M."/>
            <person name="Sato K."/>
            <person name="Galipon J."/>
            <person name="Arakawa K."/>
        </authorList>
    </citation>
    <scope>NUCLEOTIDE SEQUENCE [LARGE SCALE GENOMIC DNA]</scope>
    <source>
        <strain evidence="1 2">Slthf2</strain>
    </source>
</reference>
<keyword evidence="2" id="KW-1185">Reference proteome</keyword>
<gene>
    <name evidence="1" type="ORF">HHSLTHF2_19300</name>
</gene>
<dbReference type="Proteomes" id="UP000502259">
    <property type="component" value="Chromosome"/>
</dbReference>
<name>A0A6F8U538_9GAMM</name>
<dbReference type="EMBL" id="AP022843">
    <property type="protein sequence ID" value="BCB08040.1"/>
    <property type="molecule type" value="Genomic_DNA"/>
</dbReference>
<evidence type="ECO:0000313" key="2">
    <source>
        <dbReference type="Proteomes" id="UP000502259"/>
    </source>
</evidence>
<organism evidence="1 2">
    <name type="scientific">Halomonas hydrothermalis</name>
    <dbReference type="NCBI Taxonomy" id="115561"/>
    <lineage>
        <taxon>Bacteria</taxon>
        <taxon>Pseudomonadati</taxon>
        <taxon>Pseudomonadota</taxon>
        <taxon>Gammaproteobacteria</taxon>
        <taxon>Oceanospirillales</taxon>
        <taxon>Halomonadaceae</taxon>
        <taxon>Halomonas</taxon>
    </lineage>
</organism>
<sequence length="158" mass="17523">MTITREALTQAATTGQPLDHLTAGQVWAAHKLCVPPERLQKPLASHIAALLDNVERKARREFFGSVIPDDTDAMISRAYNKQHPPFLRLPILEILKEGMDTFFPGLKPAGYDDSGEAVYALADIAHTLEVSEAELLQHADQRGLTDRIQRTPTPHSIH</sequence>
<accession>A0A6F8U538</accession>
<dbReference type="AlphaFoldDB" id="A0A6F8U538"/>
<evidence type="ECO:0000313" key="1">
    <source>
        <dbReference type="EMBL" id="BCB08040.1"/>
    </source>
</evidence>
<dbReference type="RefSeq" id="WP_172420900.1">
    <property type="nucleotide sequence ID" value="NZ_AP022843.1"/>
</dbReference>
<proteinExistence type="predicted"/>